<evidence type="ECO:0000256" key="8">
    <source>
        <dbReference type="ARBA" id="ARBA00022763"/>
    </source>
</evidence>
<dbReference type="SMART" id="SM00891">
    <property type="entry name" value="ERCC4"/>
    <property type="match status" value="1"/>
</dbReference>
<keyword evidence="6 16" id="KW-0479">Metal-binding</keyword>
<dbReference type="GO" id="GO:0000712">
    <property type="term" value="P:resolution of meiotic recombination intermediates"/>
    <property type="evidence" value="ECO:0007669"/>
    <property type="project" value="UniProtKB-ARBA"/>
</dbReference>
<dbReference type="Gene3D" id="1.10.150.670">
    <property type="entry name" value="Crossover junction endonuclease EME1, DNA-binding domain"/>
    <property type="match status" value="1"/>
</dbReference>
<feature type="compositionally biased region" description="Low complexity" evidence="17">
    <location>
        <begin position="163"/>
        <end position="178"/>
    </location>
</feature>
<feature type="compositionally biased region" description="Acidic residues" evidence="17">
    <location>
        <begin position="139"/>
        <end position="153"/>
    </location>
</feature>
<evidence type="ECO:0000256" key="1">
    <source>
        <dbReference type="ARBA" id="ARBA00001946"/>
    </source>
</evidence>
<comment type="cofactor">
    <cofactor evidence="1 16">
        <name>Mg(2+)</name>
        <dbReference type="ChEBI" id="CHEBI:18420"/>
    </cofactor>
</comment>
<comment type="subcellular location">
    <subcellularLocation>
        <location evidence="2 16">Nucleus</location>
    </subcellularLocation>
</comment>
<feature type="region of interest" description="Disordered" evidence="17">
    <location>
        <begin position="318"/>
        <end position="371"/>
    </location>
</feature>
<keyword evidence="12 16" id="KW-0234">DNA repair</keyword>
<keyword evidence="13 16" id="KW-0539">Nucleus</keyword>
<keyword evidence="8 16" id="KW-0227">DNA damage</keyword>
<evidence type="ECO:0000256" key="15">
    <source>
        <dbReference type="ARBA" id="ARBA00058015"/>
    </source>
</evidence>
<dbReference type="GO" id="GO:0046872">
    <property type="term" value="F:metal ion binding"/>
    <property type="evidence" value="ECO:0007669"/>
    <property type="project" value="UniProtKB-UniRule"/>
</dbReference>
<evidence type="ECO:0000256" key="13">
    <source>
        <dbReference type="ARBA" id="ARBA00023242"/>
    </source>
</evidence>
<evidence type="ECO:0000256" key="14">
    <source>
        <dbReference type="ARBA" id="ARBA00023254"/>
    </source>
</evidence>
<keyword evidence="11 16" id="KW-0233">DNA recombination</keyword>
<feature type="region of interest" description="Disordered" evidence="17">
    <location>
        <begin position="81"/>
        <end position="193"/>
    </location>
</feature>
<evidence type="ECO:0000256" key="17">
    <source>
        <dbReference type="SAM" id="MobiDB-lite"/>
    </source>
</evidence>
<dbReference type="InterPro" id="IPR027421">
    <property type="entry name" value="DNA_pol_lamdba_lyase_dom_sf"/>
</dbReference>
<evidence type="ECO:0000256" key="6">
    <source>
        <dbReference type="ARBA" id="ARBA00022723"/>
    </source>
</evidence>
<comment type="function">
    <text evidence="15 16">Interacts with EME1 to form a DNA structure-specific endonuclease with substrate preference for branched DNA structures with a 5'-end at the branch nick. Typical substrates include 3'-flap structures, D-loops, replication forks and nicked Holliday junctions. May be required in mitosis for the processing of stalled or collapsed replication fork intermediates. May be required in meiosis for the repair of meiosis-specific double strand breaks subsequent to single-end invasion (SEI).</text>
</comment>
<feature type="region of interest" description="Disordered" evidence="17">
    <location>
        <begin position="447"/>
        <end position="493"/>
    </location>
</feature>
<protein>
    <recommendedName>
        <fullName evidence="4 16">Crossover junction endonuclease MUS81</fullName>
        <ecNumber evidence="16">3.1.22.-</ecNumber>
    </recommendedName>
</protein>
<evidence type="ECO:0000256" key="3">
    <source>
        <dbReference type="ARBA" id="ARBA00010015"/>
    </source>
</evidence>
<comment type="similarity">
    <text evidence="3 16">Belongs to the XPF family.</text>
</comment>
<keyword evidence="7 16" id="KW-0255">Endonuclease</keyword>
<dbReference type="Pfam" id="PF02732">
    <property type="entry name" value="ERCC4"/>
    <property type="match status" value="1"/>
</dbReference>
<evidence type="ECO:0000259" key="18">
    <source>
        <dbReference type="SMART" id="SM00891"/>
    </source>
</evidence>
<dbReference type="Gene3D" id="1.10.10.10">
    <property type="entry name" value="Winged helix-like DNA-binding domain superfamily/Winged helix DNA-binding domain"/>
    <property type="match status" value="1"/>
</dbReference>
<dbReference type="AlphaFoldDB" id="A0A5C3EXZ8"/>
<feature type="domain" description="ERCC4" evidence="18">
    <location>
        <begin position="657"/>
        <end position="761"/>
    </location>
</feature>
<dbReference type="InterPro" id="IPR042530">
    <property type="entry name" value="EME1/EME2_C"/>
</dbReference>
<dbReference type="InterPro" id="IPR033309">
    <property type="entry name" value="Mus81"/>
</dbReference>
<name>A0A5C3EXZ8_9BASI</name>
<dbReference type="GO" id="GO:0048476">
    <property type="term" value="C:Holliday junction resolvase complex"/>
    <property type="evidence" value="ECO:0007669"/>
    <property type="project" value="UniProtKB-UniRule"/>
</dbReference>
<dbReference type="Proteomes" id="UP000323386">
    <property type="component" value="Unassembled WGS sequence"/>
</dbReference>
<dbReference type="Pfam" id="PF14716">
    <property type="entry name" value="HHH_8"/>
    <property type="match status" value="1"/>
</dbReference>
<reference evidence="19 20" key="1">
    <citation type="submission" date="2018-03" db="EMBL/GenBank/DDBJ databases">
        <authorList>
            <person name="Guldener U."/>
        </authorList>
    </citation>
    <scope>NUCLEOTIDE SEQUENCE [LARGE SCALE GENOMIC DNA]</scope>
    <source>
        <strain evidence="19 20">DAOM196992</strain>
    </source>
</reference>
<dbReference type="OrthoDB" id="5963188at2759"/>
<evidence type="ECO:0000256" key="2">
    <source>
        <dbReference type="ARBA" id="ARBA00004123"/>
    </source>
</evidence>
<dbReference type="GO" id="GO:0031297">
    <property type="term" value="P:replication fork processing"/>
    <property type="evidence" value="ECO:0007669"/>
    <property type="project" value="UniProtKB-ARBA"/>
</dbReference>
<dbReference type="InterPro" id="IPR010996">
    <property type="entry name" value="HHH_MUS81"/>
</dbReference>
<dbReference type="GO" id="GO:0048257">
    <property type="term" value="F:3'-flap endonuclease activity"/>
    <property type="evidence" value="ECO:0007669"/>
    <property type="project" value="TreeGrafter"/>
</dbReference>
<feature type="region of interest" description="Disordered" evidence="17">
    <location>
        <begin position="541"/>
        <end position="608"/>
    </location>
</feature>
<dbReference type="GO" id="GO:0008821">
    <property type="term" value="F:crossover junction DNA endonuclease activity"/>
    <property type="evidence" value="ECO:0007669"/>
    <property type="project" value="UniProtKB-UniRule"/>
</dbReference>
<evidence type="ECO:0000256" key="5">
    <source>
        <dbReference type="ARBA" id="ARBA00022722"/>
    </source>
</evidence>
<feature type="region of interest" description="Disordered" evidence="17">
    <location>
        <begin position="908"/>
        <end position="948"/>
    </location>
</feature>
<dbReference type="CDD" id="cd21036">
    <property type="entry name" value="WH_MUS81"/>
    <property type="match status" value="1"/>
</dbReference>
<feature type="compositionally biased region" description="Gly residues" evidence="17">
    <location>
        <begin position="912"/>
        <end position="946"/>
    </location>
</feature>
<proteinExistence type="inferred from homology"/>
<evidence type="ECO:0000256" key="9">
    <source>
        <dbReference type="ARBA" id="ARBA00022801"/>
    </source>
</evidence>
<keyword evidence="9 16" id="KW-0378">Hydrolase</keyword>
<evidence type="ECO:0000313" key="20">
    <source>
        <dbReference type="Proteomes" id="UP000323386"/>
    </source>
</evidence>
<dbReference type="EC" id="3.1.22.-" evidence="16"/>
<dbReference type="InterPro" id="IPR047417">
    <property type="entry name" value="WHD_MUS81"/>
</dbReference>
<dbReference type="GO" id="GO:0006308">
    <property type="term" value="P:DNA catabolic process"/>
    <property type="evidence" value="ECO:0007669"/>
    <property type="project" value="UniProtKB-UniRule"/>
</dbReference>
<dbReference type="InterPro" id="IPR047416">
    <property type="entry name" value="XPF_nuclease_Mus81"/>
</dbReference>
<dbReference type="FunFam" id="1.10.10.10:FF:000307">
    <property type="entry name" value="Crossover junction endonuclease MUS81"/>
    <property type="match status" value="1"/>
</dbReference>
<dbReference type="GO" id="GO:0003677">
    <property type="term" value="F:DNA binding"/>
    <property type="evidence" value="ECO:0007669"/>
    <property type="project" value="UniProtKB-UniRule"/>
</dbReference>
<dbReference type="SUPFAM" id="SSF47802">
    <property type="entry name" value="DNA polymerase beta, N-terminal domain-like"/>
    <property type="match status" value="1"/>
</dbReference>
<dbReference type="PANTHER" id="PTHR13451">
    <property type="entry name" value="CLASS II CROSSOVER JUNCTION ENDONUCLEASE MUS81"/>
    <property type="match status" value="1"/>
</dbReference>
<evidence type="ECO:0000256" key="12">
    <source>
        <dbReference type="ARBA" id="ARBA00023204"/>
    </source>
</evidence>
<feature type="compositionally biased region" description="Basic residues" evidence="17">
    <location>
        <begin position="179"/>
        <end position="188"/>
    </location>
</feature>
<feature type="compositionally biased region" description="Acidic residues" evidence="17">
    <location>
        <begin position="596"/>
        <end position="605"/>
    </location>
</feature>
<evidence type="ECO:0000256" key="7">
    <source>
        <dbReference type="ARBA" id="ARBA00022759"/>
    </source>
</evidence>
<evidence type="ECO:0000256" key="16">
    <source>
        <dbReference type="RuleBase" id="RU369042"/>
    </source>
</evidence>
<comment type="subunit">
    <text evidence="16">Interacts with EME1.</text>
</comment>
<evidence type="ECO:0000256" key="10">
    <source>
        <dbReference type="ARBA" id="ARBA00022842"/>
    </source>
</evidence>
<sequence>MAPTPAVPPSNALWLTFIGAWRDEARERGSKAAQTFNKAYRSLAACPIPFQHPCQTTQLVGIGPTIASRLEQELQKWCDENGETMPERPTVSAGGSARKTAKAAATSKATKTTSKADGRGAQQAVNGGDDGDQGRDGGAGDDGDDDDDDDDDSSSNGDGDGAGAAAAGTKRSNAAKPKAAAKKPRAPSKKAYVPQLRSGAYGLMLGLFSRTHSGVGGEEVYLSKDELIQASQPYSDSDYVNGGGGGSRSVISASIALPHSSQAPSSRTAPKSYYSAWNSMKTLITKGYVYQTGNPPKFCLSEQGFTVAATMAHEAGVKQADGAGRGDSSSILIDEAPPPKPGPSRLAPARRSAAASADEAGPPTRSSGPPAFRYAYLLDGEASRLVLSRSDAAQRPSRSGAETCYRIRFPRSMSGHETAAHFVELIEEDESADDMLTGYLREAKADPVAPGLKGSTDPVPKPASYPVLDPAPDVAPRPTTKPASGHAVESDRPVAARFEETLSDDDIEAELARLVEGKASAAGTSKMGPQRRVPRLSSIIPAPGAESSWHSRLLPPPRTSSNQSVTPGSVGGSGSGSESTTAPELQPKASGNQESNGDDDSDADGDAGGLVADVQLAEPDEVTVAAEESLLAPTKGAPPAIPAFDPIKMPRGSFTIHFILDNRERRHSRDVRGKVSLAGALEAKGVAVEVRALELGDAIWIARRKGGGGAEGDEVVLDFVVERKRLDDLTSSILDGRWKDQKFRLSSSGLSQVVYLIEDYDVDNQMRRFGEQIQTALSSTQVVDGFFVERTAGLDASIDHLARMDRIVREMYGEAELTILPDAVVSRSTYTQLQGELRAARPDVTYLTTFAAYQSLNGKSASLTLRDVFGKMLLCVRGMSAEKVREVLELWQTPRELWEAYEAIESGAGSSDAGGDGGAGGGGGGQRGSKGGAGSKRSGKGAGAGGHDAATAAGATLLSSRVNPPEQRKKIGAALSAKTHAVFRSRSYAA</sequence>
<dbReference type="PANTHER" id="PTHR13451:SF0">
    <property type="entry name" value="CROSSOVER JUNCTION ENDONUCLEASE MUS81"/>
    <property type="match status" value="1"/>
</dbReference>
<keyword evidence="5 16" id="KW-0540">Nuclease</keyword>
<evidence type="ECO:0000256" key="11">
    <source>
        <dbReference type="ARBA" id="ARBA00023172"/>
    </source>
</evidence>
<dbReference type="FunFam" id="3.40.50.10130:FF:000005">
    <property type="entry name" value="crossover junction endonuclease MUS81 isoform X1"/>
    <property type="match status" value="1"/>
</dbReference>
<dbReference type="Pfam" id="PF21136">
    <property type="entry name" value="WHD_MUS81"/>
    <property type="match status" value="1"/>
</dbReference>
<keyword evidence="14" id="KW-0469">Meiosis</keyword>
<organism evidence="19 20">
    <name type="scientific">Pseudozyma flocculosa</name>
    <dbReference type="NCBI Taxonomy" id="84751"/>
    <lineage>
        <taxon>Eukaryota</taxon>
        <taxon>Fungi</taxon>
        <taxon>Dikarya</taxon>
        <taxon>Basidiomycota</taxon>
        <taxon>Ustilaginomycotina</taxon>
        <taxon>Ustilaginomycetes</taxon>
        <taxon>Ustilaginales</taxon>
        <taxon>Ustilaginaceae</taxon>
        <taxon>Pseudozyma</taxon>
    </lineage>
</organism>
<dbReference type="InterPro" id="IPR006166">
    <property type="entry name" value="ERCC4_domain"/>
</dbReference>
<feature type="compositionally biased region" description="Low complexity" evidence="17">
    <location>
        <begin position="343"/>
        <end position="363"/>
    </location>
</feature>
<dbReference type="Gene3D" id="1.10.150.110">
    <property type="entry name" value="DNA polymerase beta, N-terminal domain-like"/>
    <property type="match status" value="1"/>
</dbReference>
<keyword evidence="20" id="KW-1185">Reference proteome</keyword>
<dbReference type="InterPro" id="IPR011335">
    <property type="entry name" value="Restrct_endonuc-II-like"/>
</dbReference>
<dbReference type="GO" id="GO:0000727">
    <property type="term" value="P:double-strand break repair via break-induced replication"/>
    <property type="evidence" value="ECO:0007669"/>
    <property type="project" value="UniProtKB-UniRule"/>
</dbReference>
<dbReference type="CDD" id="cd20074">
    <property type="entry name" value="XPF_nuclease_Mus81"/>
    <property type="match status" value="1"/>
</dbReference>
<dbReference type="Gene3D" id="3.40.50.10130">
    <property type="match status" value="1"/>
</dbReference>
<dbReference type="SUPFAM" id="SSF52980">
    <property type="entry name" value="Restriction endonuclease-like"/>
    <property type="match status" value="1"/>
</dbReference>
<dbReference type="GO" id="GO:0031573">
    <property type="term" value="P:mitotic intra-S DNA damage checkpoint signaling"/>
    <property type="evidence" value="ECO:0007669"/>
    <property type="project" value="TreeGrafter"/>
</dbReference>
<accession>A0A5C3EXZ8</accession>
<keyword evidence="10 16" id="KW-0460">Magnesium</keyword>
<feature type="compositionally biased region" description="Low complexity" evidence="17">
    <location>
        <begin position="92"/>
        <end position="115"/>
    </location>
</feature>
<evidence type="ECO:0000256" key="4">
    <source>
        <dbReference type="ARBA" id="ARBA00017114"/>
    </source>
</evidence>
<evidence type="ECO:0000313" key="19">
    <source>
        <dbReference type="EMBL" id="SPO36267.1"/>
    </source>
</evidence>
<dbReference type="FunFam" id="1.10.150.110:FF:000001">
    <property type="entry name" value="Putative Crossover junction endonuclease MUS81"/>
    <property type="match status" value="1"/>
</dbReference>
<dbReference type="GO" id="GO:0005634">
    <property type="term" value="C:nucleus"/>
    <property type="evidence" value="ECO:0007669"/>
    <property type="project" value="UniProtKB-SubCell"/>
</dbReference>
<dbReference type="EMBL" id="OOIP01000004">
    <property type="protein sequence ID" value="SPO36267.1"/>
    <property type="molecule type" value="Genomic_DNA"/>
</dbReference>
<dbReference type="InterPro" id="IPR036388">
    <property type="entry name" value="WH-like_DNA-bd_sf"/>
</dbReference>
<gene>
    <name evidence="19" type="ORF">PSFLO_01738</name>
</gene>